<gene>
    <name evidence="2" type="ORF">BC343_15850</name>
</gene>
<dbReference type="Gene3D" id="2.160.20.120">
    <property type="match status" value="1"/>
</dbReference>
<dbReference type="EMBL" id="MBTF01000037">
    <property type="protein sequence ID" value="OOQ57012.1"/>
    <property type="molecule type" value="Genomic_DNA"/>
</dbReference>
<sequence length="207" mass="22749">MHETLENNNTMKMKHLFLTAIMTVALGAFQPTYANTIKDDAFTILEAVGNISSIEVHGNVELFVTDAAADQIKVYNKYYAENAVVQNRDGRLHISSYGNEKLVIWVKAKDLRSVELFDNAQVSSFGTLSKIELKVALHNNSSANLNLDAYKLSLDVQDNAKADIQGGADVLNLNKAVEQNVNRGNFAAMNVYENKQIAVAAKQVSAI</sequence>
<evidence type="ECO:0000259" key="1">
    <source>
        <dbReference type="Pfam" id="PF10988"/>
    </source>
</evidence>
<name>A0A1S9P7T8_9SPHI</name>
<evidence type="ECO:0000313" key="2">
    <source>
        <dbReference type="EMBL" id="OOQ57012.1"/>
    </source>
</evidence>
<dbReference type="Proteomes" id="UP000189739">
    <property type="component" value="Unassembled WGS sequence"/>
</dbReference>
<organism evidence="2 3">
    <name type="scientific">Mucilaginibacter pedocola</name>
    <dbReference type="NCBI Taxonomy" id="1792845"/>
    <lineage>
        <taxon>Bacteria</taxon>
        <taxon>Pseudomonadati</taxon>
        <taxon>Bacteroidota</taxon>
        <taxon>Sphingobacteriia</taxon>
        <taxon>Sphingobacteriales</taxon>
        <taxon>Sphingobacteriaceae</taxon>
        <taxon>Mucilaginibacter</taxon>
    </lineage>
</organism>
<feature type="domain" description="Putative auto-transporter adhesin head GIN" evidence="1">
    <location>
        <begin position="52"/>
        <end position="191"/>
    </location>
</feature>
<proteinExistence type="predicted"/>
<dbReference type="AlphaFoldDB" id="A0A1S9P7T8"/>
<comment type="caution">
    <text evidence="2">The sequence shown here is derived from an EMBL/GenBank/DDBJ whole genome shotgun (WGS) entry which is preliminary data.</text>
</comment>
<evidence type="ECO:0000313" key="3">
    <source>
        <dbReference type="Proteomes" id="UP000189739"/>
    </source>
</evidence>
<dbReference type="InterPro" id="IPR021255">
    <property type="entry name" value="DUF2807"/>
</dbReference>
<dbReference type="Pfam" id="PF10988">
    <property type="entry name" value="DUF2807"/>
    <property type="match status" value="1"/>
</dbReference>
<reference evidence="2 3" key="1">
    <citation type="submission" date="2016-07" db="EMBL/GenBank/DDBJ databases">
        <title>Genomic analysis of zinc-resistant bacterium Mucilaginibacter pedocola TBZ30.</title>
        <authorList>
            <person name="Huang J."/>
            <person name="Tang J."/>
        </authorList>
    </citation>
    <scope>NUCLEOTIDE SEQUENCE [LARGE SCALE GENOMIC DNA]</scope>
    <source>
        <strain evidence="2 3">TBZ30</strain>
    </source>
</reference>
<protein>
    <recommendedName>
        <fullName evidence="1">Putative auto-transporter adhesin head GIN domain-containing protein</fullName>
    </recommendedName>
</protein>
<accession>A0A1S9P7T8</accession>
<keyword evidence="3" id="KW-1185">Reference proteome</keyword>